<gene>
    <name evidence="2" type="ORF">SAMN04490205_3297</name>
</gene>
<dbReference type="EMBL" id="LT629760">
    <property type="protein sequence ID" value="SDS68704.1"/>
    <property type="molecule type" value="Genomic_DNA"/>
</dbReference>
<accession>A0ABY0UHD4</accession>
<protein>
    <submittedName>
        <fullName evidence="2">Uncharacterized protein</fullName>
    </submittedName>
</protein>
<evidence type="ECO:0000313" key="3">
    <source>
        <dbReference type="Proteomes" id="UP000183126"/>
    </source>
</evidence>
<reference evidence="2 3" key="1">
    <citation type="submission" date="2016-10" db="EMBL/GenBank/DDBJ databases">
        <authorList>
            <person name="Varghese N."/>
            <person name="Submissions S."/>
        </authorList>
    </citation>
    <scope>NUCLEOTIDE SEQUENCE [LARGE SCALE GENOMIC DNA]</scope>
    <source>
        <strain evidence="2 3">BS3111</strain>
    </source>
</reference>
<dbReference type="Proteomes" id="UP000183126">
    <property type="component" value="Chromosome I"/>
</dbReference>
<keyword evidence="3" id="KW-1185">Reference proteome</keyword>
<organism evidence="2 3">
    <name type="scientific">Pseudomonas trivialis</name>
    <dbReference type="NCBI Taxonomy" id="200450"/>
    <lineage>
        <taxon>Bacteria</taxon>
        <taxon>Pseudomonadati</taxon>
        <taxon>Pseudomonadota</taxon>
        <taxon>Gammaproteobacteria</taxon>
        <taxon>Pseudomonadales</taxon>
        <taxon>Pseudomonadaceae</taxon>
        <taxon>Pseudomonas</taxon>
    </lineage>
</organism>
<evidence type="ECO:0000256" key="1">
    <source>
        <dbReference type="SAM" id="MobiDB-lite"/>
    </source>
</evidence>
<proteinExistence type="predicted"/>
<sequence>MSWLFSQALVAEFSAATCSGGAPSAPLSVMPTPHKFWRNDKTMEPSQLSRFGLTCAVLTDDHGAALLMWFLADSRVRTYQLPGMATASMAPALASGGKWRESSARYDLDSSTWKTHLCLWEEDLHWSSVTLPKWGMTRSGALFQHPTAERPISATASGLWQTIVADDAVSRPGGKWNSRGEPKLSAEAMLWPTPTVHGNHNQPGSSKNAGWGLSSAVKQWPTPTATLARKGGRVTPRKSREGGTLIEAVSARSWPTPCASASKGSSPASLIRKSGKSRVNDRIDHAVMASDGGQLNPEWVEWLMGWPIGWTELKPLEMDRFREWQQQHSPCSRSTTTDAA</sequence>
<name>A0ABY0UHD4_9PSED</name>
<feature type="region of interest" description="Disordered" evidence="1">
    <location>
        <begin position="255"/>
        <end position="276"/>
    </location>
</feature>
<evidence type="ECO:0000313" key="2">
    <source>
        <dbReference type="EMBL" id="SDS68704.1"/>
    </source>
</evidence>